<dbReference type="EMBL" id="LSBA01000018">
    <property type="protein sequence ID" value="KXZ17989.1"/>
    <property type="molecule type" value="Genomic_DNA"/>
</dbReference>
<dbReference type="GO" id="GO:0008381">
    <property type="term" value="F:mechanosensitive monoatomic ion channel activity"/>
    <property type="evidence" value="ECO:0007669"/>
    <property type="project" value="InterPro"/>
</dbReference>
<feature type="domain" description="Mechanosensitive ion channel transmembrane helices 2/3" evidence="11">
    <location>
        <begin position="71"/>
        <end position="109"/>
    </location>
</feature>
<dbReference type="RefSeq" id="WP_061522066.1">
    <property type="nucleotide sequence ID" value="NZ_JANBMN010000021.1"/>
</dbReference>
<dbReference type="InterPro" id="IPR010920">
    <property type="entry name" value="LSM_dom_sf"/>
</dbReference>
<dbReference type="AlphaFoldDB" id="A0A150F658"/>
<feature type="domain" description="Mechanosensitive ion channel MscS" evidence="9">
    <location>
        <begin position="111"/>
        <end position="175"/>
    </location>
</feature>
<evidence type="ECO:0000259" key="11">
    <source>
        <dbReference type="Pfam" id="PF21088"/>
    </source>
</evidence>
<dbReference type="InterPro" id="IPR045276">
    <property type="entry name" value="YbiO_bact"/>
</dbReference>
<comment type="caution">
    <text evidence="12">The sequence shown here is derived from an EMBL/GenBank/DDBJ whole genome shotgun (WGS) entry which is preliminary data.</text>
</comment>
<evidence type="ECO:0000256" key="8">
    <source>
        <dbReference type="SAM" id="Phobius"/>
    </source>
</evidence>
<dbReference type="Pfam" id="PF21088">
    <property type="entry name" value="MS_channel_1st"/>
    <property type="match status" value="1"/>
</dbReference>
<dbReference type="OrthoDB" id="9809206at2"/>
<evidence type="ECO:0000313" key="13">
    <source>
        <dbReference type="Proteomes" id="UP000075430"/>
    </source>
</evidence>
<evidence type="ECO:0000259" key="9">
    <source>
        <dbReference type="Pfam" id="PF00924"/>
    </source>
</evidence>
<evidence type="ECO:0000259" key="10">
    <source>
        <dbReference type="Pfam" id="PF21082"/>
    </source>
</evidence>
<dbReference type="InterPro" id="IPR049278">
    <property type="entry name" value="MS_channel_C"/>
</dbReference>
<dbReference type="PANTHER" id="PTHR30460">
    <property type="entry name" value="MODERATE CONDUCTANCE MECHANOSENSITIVE CHANNEL YBIO"/>
    <property type="match status" value="1"/>
</dbReference>
<dbReference type="Gene3D" id="3.30.70.100">
    <property type="match status" value="1"/>
</dbReference>
<dbReference type="GO" id="GO:0005886">
    <property type="term" value="C:plasma membrane"/>
    <property type="evidence" value="ECO:0007669"/>
    <property type="project" value="UniProtKB-SubCell"/>
</dbReference>
<dbReference type="SUPFAM" id="SSF82689">
    <property type="entry name" value="Mechanosensitive channel protein MscS (YggB), C-terminal domain"/>
    <property type="match status" value="1"/>
</dbReference>
<dbReference type="Gene3D" id="1.10.287.1260">
    <property type="match status" value="1"/>
</dbReference>
<evidence type="ECO:0000256" key="4">
    <source>
        <dbReference type="ARBA" id="ARBA00022692"/>
    </source>
</evidence>
<keyword evidence="6 8" id="KW-0472">Membrane</keyword>
<dbReference type="Pfam" id="PF00924">
    <property type="entry name" value="MS_channel_2nd"/>
    <property type="match status" value="1"/>
</dbReference>
<dbReference type="PANTHER" id="PTHR30460:SF0">
    <property type="entry name" value="MODERATE CONDUCTANCE MECHANOSENSITIVE CHANNEL YBIO"/>
    <property type="match status" value="1"/>
</dbReference>
<evidence type="ECO:0000313" key="12">
    <source>
        <dbReference type="EMBL" id="KXZ17989.1"/>
    </source>
</evidence>
<dbReference type="FunFam" id="1.10.287.1260:FF:000005">
    <property type="entry name" value="Mechanosensitive ion channel family protein"/>
    <property type="match status" value="1"/>
</dbReference>
<gene>
    <name evidence="12" type="ORF">AXI58_17555</name>
</gene>
<keyword evidence="5 8" id="KW-1133">Transmembrane helix</keyword>
<dbReference type="SUPFAM" id="SSF82861">
    <property type="entry name" value="Mechanosensitive channel protein MscS (YggB), transmembrane region"/>
    <property type="match status" value="1"/>
</dbReference>
<reference evidence="13" key="1">
    <citation type="submission" date="2016-02" db="EMBL/GenBank/DDBJ databases">
        <authorList>
            <person name="Dunlap C."/>
        </authorList>
    </citation>
    <scope>NUCLEOTIDE SEQUENCE [LARGE SCALE GENOMIC DNA]</scope>
    <source>
        <strain evidence="13">NRRL B-41092</strain>
    </source>
</reference>
<keyword evidence="4 8" id="KW-0812">Transmembrane</keyword>
<keyword evidence="13" id="KW-1185">Reference proteome</keyword>
<dbReference type="InterPro" id="IPR023408">
    <property type="entry name" value="MscS_beta-dom_sf"/>
</dbReference>
<evidence type="ECO:0000256" key="7">
    <source>
        <dbReference type="ARBA" id="ARBA00059688"/>
    </source>
</evidence>
<sequence>MIDLKHYDWAGLLTTAGIFVIKLALIILAYFIFRALGSKLIKHLFAKFEKQNNLSIGRAYTLQSLALNVYAYILIFIFIVMILDLFHYNPSALIAGAGVVGLAVGFGAQGLVSDIVTGFFILLEKQIDVGDYITVAGFNGIVEQVGLRTTQVRSFDGTLHYIPNRGITNVSNHSRGTMQALVDIKVPLEKNLDETIHILQAACDKAAAELPQIKEGPDVIGVQDLSTAEMVIRIIAKTENMEQWRVERVLRREIKIALDRYKAAVSDE</sequence>
<comment type="function">
    <text evidence="7">May play a role in resistance to osmotic downshock.</text>
</comment>
<dbReference type="InterPro" id="IPR006685">
    <property type="entry name" value="MscS_channel_2nd"/>
</dbReference>
<dbReference type="STRING" id="1793963.AXI58_17555"/>
<name>A0A150F658_9BACI</name>
<dbReference type="Pfam" id="PF21082">
    <property type="entry name" value="MS_channel_3rd"/>
    <property type="match status" value="1"/>
</dbReference>
<dbReference type="SUPFAM" id="SSF50182">
    <property type="entry name" value="Sm-like ribonucleoproteins"/>
    <property type="match status" value="1"/>
</dbReference>
<dbReference type="Proteomes" id="UP000075430">
    <property type="component" value="Unassembled WGS sequence"/>
</dbReference>
<protein>
    <submittedName>
        <fullName evidence="12">Mechanosensitive ion channel protein</fullName>
    </submittedName>
</protein>
<keyword evidence="3" id="KW-1003">Cell membrane</keyword>
<dbReference type="Gene3D" id="2.30.30.60">
    <property type="match status" value="1"/>
</dbReference>
<feature type="transmembrane region" description="Helical" evidence="8">
    <location>
        <begin position="12"/>
        <end position="33"/>
    </location>
</feature>
<dbReference type="InterPro" id="IPR011066">
    <property type="entry name" value="MscS_channel_C_sf"/>
</dbReference>
<evidence type="ECO:0000256" key="2">
    <source>
        <dbReference type="ARBA" id="ARBA00008017"/>
    </source>
</evidence>
<organism evidence="12 13">
    <name type="scientific">Bacillus nakamurai</name>
    <dbReference type="NCBI Taxonomy" id="1793963"/>
    <lineage>
        <taxon>Bacteria</taxon>
        <taxon>Bacillati</taxon>
        <taxon>Bacillota</taxon>
        <taxon>Bacilli</taxon>
        <taxon>Bacillales</taxon>
        <taxon>Bacillaceae</taxon>
        <taxon>Bacillus</taxon>
    </lineage>
</organism>
<feature type="transmembrane region" description="Helical" evidence="8">
    <location>
        <begin position="65"/>
        <end position="86"/>
    </location>
</feature>
<feature type="transmembrane region" description="Helical" evidence="8">
    <location>
        <begin position="92"/>
        <end position="123"/>
    </location>
</feature>
<feature type="domain" description="Mechanosensitive ion channel MscS C-terminal" evidence="10">
    <location>
        <begin position="182"/>
        <end position="262"/>
    </location>
</feature>
<proteinExistence type="inferred from homology"/>
<dbReference type="InterPro" id="IPR049142">
    <property type="entry name" value="MS_channel_1st"/>
</dbReference>
<evidence type="ECO:0000256" key="6">
    <source>
        <dbReference type="ARBA" id="ARBA00023136"/>
    </source>
</evidence>
<comment type="similarity">
    <text evidence="2">Belongs to the MscS (TC 1.A.23) family.</text>
</comment>
<dbReference type="InterPro" id="IPR011014">
    <property type="entry name" value="MscS_channel_TM-2"/>
</dbReference>
<comment type="subcellular location">
    <subcellularLocation>
        <location evidence="1">Cell membrane</location>
        <topology evidence="1">Multi-pass membrane protein</topology>
    </subcellularLocation>
</comment>
<dbReference type="FunFam" id="2.30.30.60:FF:000001">
    <property type="entry name" value="MscS Mechanosensitive ion channel"/>
    <property type="match status" value="1"/>
</dbReference>
<evidence type="ECO:0000256" key="3">
    <source>
        <dbReference type="ARBA" id="ARBA00022475"/>
    </source>
</evidence>
<evidence type="ECO:0000256" key="1">
    <source>
        <dbReference type="ARBA" id="ARBA00004651"/>
    </source>
</evidence>
<accession>A0A150F658</accession>
<evidence type="ECO:0000256" key="5">
    <source>
        <dbReference type="ARBA" id="ARBA00022989"/>
    </source>
</evidence>